<protein>
    <recommendedName>
        <fullName evidence="4">S-adenosyl-L-methionine-dependent methyltransferase</fullName>
    </recommendedName>
</protein>
<dbReference type="AlphaFoldDB" id="A0A2T2P1B2"/>
<accession>A0A2T2P1B2</accession>
<dbReference type="EMBL" id="KZ678131">
    <property type="protein sequence ID" value="PSN71138.1"/>
    <property type="molecule type" value="Genomic_DNA"/>
</dbReference>
<name>A0A2T2P1B2_CORCC</name>
<dbReference type="STRING" id="1448308.A0A2T2P1B2"/>
<evidence type="ECO:0000256" key="1">
    <source>
        <dbReference type="SAM" id="MobiDB-lite"/>
    </source>
</evidence>
<evidence type="ECO:0000313" key="2">
    <source>
        <dbReference type="EMBL" id="PSN71138.1"/>
    </source>
</evidence>
<proteinExistence type="predicted"/>
<dbReference type="OrthoDB" id="2013972at2759"/>
<reference evidence="2 3" key="1">
    <citation type="journal article" date="2018" name="Front. Microbiol.">
        <title>Genome-Wide Analysis of Corynespora cassiicola Leaf Fall Disease Putative Effectors.</title>
        <authorList>
            <person name="Lopez D."/>
            <person name="Ribeiro S."/>
            <person name="Label P."/>
            <person name="Fumanal B."/>
            <person name="Venisse J.S."/>
            <person name="Kohler A."/>
            <person name="de Oliveira R.R."/>
            <person name="Labutti K."/>
            <person name="Lipzen A."/>
            <person name="Lail K."/>
            <person name="Bauer D."/>
            <person name="Ohm R.A."/>
            <person name="Barry K.W."/>
            <person name="Spatafora J."/>
            <person name="Grigoriev I.V."/>
            <person name="Martin F.M."/>
            <person name="Pujade-Renaud V."/>
        </authorList>
    </citation>
    <scope>NUCLEOTIDE SEQUENCE [LARGE SCALE GENOMIC DNA]</scope>
    <source>
        <strain evidence="2 3">Philippines</strain>
    </source>
</reference>
<gene>
    <name evidence="2" type="ORF">BS50DRAFT_570544</name>
</gene>
<dbReference type="InterPro" id="IPR029063">
    <property type="entry name" value="SAM-dependent_MTases_sf"/>
</dbReference>
<sequence length="301" mass="33981">MAQQCPFAEVVGLDMAVWDLETTESIAGESRVTWEIDDLDVWGVESEVDDLSLMLEHYDPFHDPTHRPLFEPASKARQKHGGPHSPDPTASDDTAFDPYVLEPPAQPGWNFSEPFDLIHLRNMKGVFAAWEDVYAEIYKNLSPGGWVEIADFDIAMPDAGDTANPLFPTISKLCRSLMQASFKAGRPAGTFYMHPSYLEEAGFKDVHTTYVNVPVGQWPEDEEQKKIGKMMFVVAMESLEPLLLRLLTSCGDAEKVWTAREVREHVERSKKEILEWSAVEPGLRGWCAHFKWIVGRKSKNA</sequence>
<dbReference type="Proteomes" id="UP000240883">
    <property type="component" value="Unassembled WGS sequence"/>
</dbReference>
<evidence type="ECO:0008006" key="4">
    <source>
        <dbReference type="Google" id="ProtNLM"/>
    </source>
</evidence>
<evidence type="ECO:0000313" key="3">
    <source>
        <dbReference type="Proteomes" id="UP000240883"/>
    </source>
</evidence>
<dbReference type="Gene3D" id="3.40.50.150">
    <property type="entry name" value="Vaccinia Virus protein VP39"/>
    <property type="match status" value="1"/>
</dbReference>
<keyword evidence="3" id="KW-1185">Reference proteome</keyword>
<dbReference type="SUPFAM" id="SSF53335">
    <property type="entry name" value="S-adenosyl-L-methionine-dependent methyltransferases"/>
    <property type="match status" value="1"/>
</dbReference>
<organism evidence="2 3">
    <name type="scientific">Corynespora cassiicola Philippines</name>
    <dbReference type="NCBI Taxonomy" id="1448308"/>
    <lineage>
        <taxon>Eukaryota</taxon>
        <taxon>Fungi</taxon>
        <taxon>Dikarya</taxon>
        <taxon>Ascomycota</taxon>
        <taxon>Pezizomycotina</taxon>
        <taxon>Dothideomycetes</taxon>
        <taxon>Pleosporomycetidae</taxon>
        <taxon>Pleosporales</taxon>
        <taxon>Corynesporascaceae</taxon>
        <taxon>Corynespora</taxon>
    </lineage>
</organism>
<feature type="region of interest" description="Disordered" evidence="1">
    <location>
        <begin position="74"/>
        <end position="97"/>
    </location>
</feature>